<sequence>LCKFTCCSCPAKGADELEESIQNLLDEHGFHKNLIAKKFHQKREDFMVRAIKMLYDAYLLCITMIECCITVVNIAESETHSDII</sequence>
<dbReference type="AlphaFoldDB" id="A0A0M3HM59"/>
<keyword evidence="1" id="KW-1185">Reference proteome</keyword>
<name>A0A0M3HM59_ASCLU</name>
<evidence type="ECO:0000313" key="2">
    <source>
        <dbReference type="WBParaSite" id="ALUE_0000260401-mRNA-1"/>
    </source>
</evidence>
<accession>A0A0M3HM59</accession>
<dbReference type="WBParaSite" id="ALUE_0000260401-mRNA-1">
    <property type="protein sequence ID" value="ALUE_0000260401-mRNA-1"/>
    <property type="gene ID" value="ALUE_0000260401"/>
</dbReference>
<evidence type="ECO:0000313" key="1">
    <source>
        <dbReference type="Proteomes" id="UP000036681"/>
    </source>
</evidence>
<reference evidence="2" key="1">
    <citation type="submission" date="2017-02" db="UniProtKB">
        <authorList>
            <consortium name="WormBaseParasite"/>
        </authorList>
    </citation>
    <scope>IDENTIFICATION</scope>
</reference>
<dbReference type="Proteomes" id="UP000036681">
    <property type="component" value="Unplaced"/>
</dbReference>
<protein>
    <submittedName>
        <fullName evidence="2">DUF3456 domain-containing protein</fullName>
    </submittedName>
</protein>
<organism evidence="1 2">
    <name type="scientific">Ascaris lumbricoides</name>
    <name type="common">Giant roundworm</name>
    <dbReference type="NCBI Taxonomy" id="6252"/>
    <lineage>
        <taxon>Eukaryota</taxon>
        <taxon>Metazoa</taxon>
        <taxon>Ecdysozoa</taxon>
        <taxon>Nematoda</taxon>
        <taxon>Chromadorea</taxon>
        <taxon>Rhabditida</taxon>
        <taxon>Spirurina</taxon>
        <taxon>Ascaridomorpha</taxon>
        <taxon>Ascaridoidea</taxon>
        <taxon>Ascarididae</taxon>
        <taxon>Ascaris</taxon>
    </lineage>
</organism>
<proteinExistence type="predicted"/>